<proteinExistence type="predicted"/>
<protein>
    <submittedName>
        <fullName evidence="1">Uncharacterized protein</fullName>
    </submittedName>
</protein>
<sequence length="570" mass="68039">MLLIKELLTVLDNNEEPFYKRIKIADSAFRSSELPLPHKEAFLLKWIIKNYDYNNKETWELLNTWMRSEQFKDLNRSDIDTEEIISIIRMVKERLLRMDKLDNFLMQLIFNSLLLLTENGMFQQYFRYNIAVYCEFISGILDKIQCPNYFEEFLKKDIFPRIILTEDKFHKHFLEIIVPTLTKCLTKFNNKNLFQEVSKLIQKAIAIDPLVIEPITDYIIIYTMMADNREQTEEYENVIISIFEVYAKMHRIESLVTRMVSILNCGFNWRTEVLQEVYEFNGERDQKIHIMEEDDFKIEEIFTENIVQYFSKCICNLASWQIHMLMRSFLNVAYNWAEIYLMLEYYSLDNAVGSKKPLDNDFTSCNITYIHSYLNIQQWCLISERITNFGELPCKELLQKLYIQKLRAMLLFEKNMNQDIVSNILRSITNNLENSWKDILHDKYVVNHLLHKMDSASIIFLAEKLVNNIDSFGNFHKQPHILNSSLLLTSINYVTITKINKLLLKRKRKINENIPNSSFSTKIYSLFKEDKFLSGETQKEVVKKAKEIYHVKCEDDREIIEWKINEEKND</sequence>
<evidence type="ECO:0000313" key="2">
    <source>
        <dbReference type="Proteomes" id="UP001162156"/>
    </source>
</evidence>
<reference evidence="1" key="1">
    <citation type="journal article" date="2023" name="Insect Mol. Biol.">
        <title>Genome sequencing provides insights into the evolution of gene families encoding plant cell wall-degrading enzymes in longhorned beetles.</title>
        <authorList>
            <person name="Shin N.R."/>
            <person name="Okamura Y."/>
            <person name="Kirsch R."/>
            <person name="Pauchet Y."/>
        </authorList>
    </citation>
    <scope>NUCLEOTIDE SEQUENCE</scope>
    <source>
        <strain evidence="1">RBIC_L_NR</strain>
    </source>
</reference>
<dbReference type="EMBL" id="JANEYF010004594">
    <property type="protein sequence ID" value="KAJ8930658.1"/>
    <property type="molecule type" value="Genomic_DNA"/>
</dbReference>
<comment type="caution">
    <text evidence="1">The sequence shown here is derived from an EMBL/GenBank/DDBJ whole genome shotgun (WGS) entry which is preliminary data.</text>
</comment>
<organism evidence="1 2">
    <name type="scientific">Rhamnusium bicolor</name>
    <dbReference type="NCBI Taxonomy" id="1586634"/>
    <lineage>
        <taxon>Eukaryota</taxon>
        <taxon>Metazoa</taxon>
        <taxon>Ecdysozoa</taxon>
        <taxon>Arthropoda</taxon>
        <taxon>Hexapoda</taxon>
        <taxon>Insecta</taxon>
        <taxon>Pterygota</taxon>
        <taxon>Neoptera</taxon>
        <taxon>Endopterygota</taxon>
        <taxon>Coleoptera</taxon>
        <taxon>Polyphaga</taxon>
        <taxon>Cucujiformia</taxon>
        <taxon>Chrysomeloidea</taxon>
        <taxon>Cerambycidae</taxon>
        <taxon>Lepturinae</taxon>
        <taxon>Rhagiini</taxon>
        <taxon>Rhamnusium</taxon>
    </lineage>
</organism>
<name>A0AAV8WVS1_9CUCU</name>
<gene>
    <name evidence="1" type="ORF">NQ314_016520</name>
</gene>
<dbReference type="AlphaFoldDB" id="A0AAV8WVS1"/>
<dbReference type="Proteomes" id="UP001162156">
    <property type="component" value="Unassembled WGS sequence"/>
</dbReference>
<accession>A0AAV8WVS1</accession>
<evidence type="ECO:0000313" key="1">
    <source>
        <dbReference type="EMBL" id="KAJ8930658.1"/>
    </source>
</evidence>
<keyword evidence="2" id="KW-1185">Reference proteome</keyword>